<evidence type="ECO:0000313" key="1">
    <source>
        <dbReference type="EMBL" id="CAG8623963.1"/>
    </source>
</evidence>
<accession>A0A9N9D5S3</accession>
<gene>
    <name evidence="1" type="ORF">DERYTH_LOCUS8788</name>
</gene>
<dbReference type="EMBL" id="CAJVPY010004616">
    <property type="protein sequence ID" value="CAG8623963.1"/>
    <property type="molecule type" value="Genomic_DNA"/>
</dbReference>
<sequence>SVSLFNKYDILVSNVLTSIFFNLKLLLEKDSKYEYSLVKDN</sequence>
<dbReference type="Proteomes" id="UP000789405">
    <property type="component" value="Unassembled WGS sequence"/>
</dbReference>
<keyword evidence="2" id="KW-1185">Reference proteome</keyword>
<proteinExistence type="predicted"/>
<comment type="caution">
    <text evidence="1">The sequence shown here is derived from an EMBL/GenBank/DDBJ whole genome shotgun (WGS) entry which is preliminary data.</text>
</comment>
<name>A0A9N9D5S3_9GLOM</name>
<evidence type="ECO:0000313" key="2">
    <source>
        <dbReference type="Proteomes" id="UP000789405"/>
    </source>
</evidence>
<reference evidence="1" key="1">
    <citation type="submission" date="2021-06" db="EMBL/GenBank/DDBJ databases">
        <authorList>
            <person name="Kallberg Y."/>
            <person name="Tangrot J."/>
            <person name="Rosling A."/>
        </authorList>
    </citation>
    <scope>NUCLEOTIDE SEQUENCE</scope>
    <source>
        <strain evidence="1">MA453B</strain>
    </source>
</reference>
<dbReference type="AlphaFoldDB" id="A0A9N9D5S3"/>
<feature type="non-terminal residue" evidence="1">
    <location>
        <position position="1"/>
    </location>
</feature>
<organism evidence="1 2">
    <name type="scientific">Dentiscutata erythropus</name>
    <dbReference type="NCBI Taxonomy" id="1348616"/>
    <lineage>
        <taxon>Eukaryota</taxon>
        <taxon>Fungi</taxon>
        <taxon>Fungi incertae sedis</taxon>
        <taxon>Mucoromycota</taxon>
        <taxon>Glomeromycotina</taxon>
        <taxon>Glomeromycetes</taxon>
        <taxon>Diversisporales</taxon>
        <taxon>Gigasporaceae</taxon>
        <taxon>Dentiscutata</taxon>
    </lineage>
</organism>
<protein>
    <submittedName>
        <fullName evidence="1">7383_t:CDS:1</fullName>
    </submittedName>
</protein>